<dbReference type="SUPFAM" id="SSF48498">
    <property type="entry name" value="Tetracyclin repressor-like, C-terminal domain"/>
    <property type="match status" value="1"/>
</dbReference>
<dbReference type="AlphaFoldDB" id="A0A939QTK8"/>
<gene>
    <name evidence="7" type="ORF">J5V96_02850</name>
    <name evidence="8" type="ORF">J5V96_13095</name>
</gene>
<keyword evidence="1" id="KW-0805">Transcription regulation</keyword>
<dbReference type="InterPro" id="IPR001647">
    <property type="entry name" value="HTH_TetR"/>
</dbReference>
<dbReference type="GO" id="GO:0045892">
    <property type="term" value="P:negative regulation of DNA-templated transcription"/>
    <property type="evidence" value="ECO:0007669"/>
    <property type="project" value="InterPro"/>
</dbReference>
<keyword evidence="3" id="KW-0804">Transcription</keyword>
<evidence type="ECO:0000256" key="1">
    <source>
        <dbReference type="ARBA" id="ARBA00023015"/>
    </source>
</evidence>
<evidence type="ECO:0000313" key="9">
    <source>
        <dbReference type="Proteomes" id="UP000680132"/>
    </source>
</evidence>
<dbReference type="PANTHER" id="PTHR30055">
    <property type="entry name" value="HTH-TYPE TRANSCRIPTIONAL REGULATOR RUTR"/>
    <property type="match status" value="1"/>
</dbReference>
<dbReference type="SUPFAM" id="SSF46689">
    <property type="entry name" value="Homeodomain-like"/>
    <property type="match status" value="1"/>
</dbReference>
<dbReference type="Gene3D" id="1.10.10.60">
    <property type="entry name" value="Homeodomain-like"/>
    <property type="match status" value="1"/>
</dbReference>
<comment type="caution">
    <text evidence="8">The sequence shown here is derived from an EMBL/GenBank/DDBJ whole genome shotgun (WGS) entry which is preliminary data.</text>
</comment>
<evidence type="ECO:0000256" key="4">
    <source>
        <dbReference type="PROSITE-ProRule" id="PRU00335"/>
    </source>
</evidence>
<dbReference type="EMBL" id="JAGFOA010000001">
    <property type="protein sequence ID" value="MBO3662444.1"/>
    <property type="molecule type" value="Genomic_DNA"/>
</dbReference>
<accession>A0A939QTK8</accession>
<dbReference type="PRINTS" id="PR00400">
    <property type="entry name" value="TETREPRESSOR"/>
</dbReference>
<dbReference type="RefSeq" id="WP_208500120.1">
    <property type="nucleotide sequence ID" value="NZ_JAGFOA010000001.1"/>
</dbReference>
<dbReference type="GO" id="GO:0000976">
    <property type="term" value="F:transcription cis-regulatory region binding"/>
    <property type="evidence" value="ECO:0007669"/>
    <property type="project" value="TreeGrafter"/>
</dbReference>
<dbReference type="GO" id="GO:0003700">
    <property type="term" value="F:DNA-binding transcription factor activity"/>
    <property type="evidence" value="ECO:0007669"/>
    <property type="project" value="TreeGrafter"/>
</dbReference>
<evidence type="ECO:0000256" key="5">
    <source>
        <dbReference type="SAM" id="MobiDB-lite"/>
    </source>
</evidence>
<keyword evidence="9" id="KW-1185">Reference proteome</keyword>
<protein>
    <submittedName>
        <fullName evidence="8">TetR family transcriptional regulator</fullName>
    </submittedName>
</protein>
<dbReference type="PROSITE" id="PS50977">
    <property type="entry name" value="HTH_TETR_2"/>
    <property type="match status" value="1"/>
</dbReference>
<organism evidence="8 9">
    <name type="scientific">Microbacterium stercoris</name>
    <dbReference type="NCBI Taxonomy" id="2820289"/>
    <lineage>
        <taxon>Bacteria</taxon>
        <taxon>Bacillati</taxon>
        <taxon>Actinomycetota</taxon>
        <taxon>Actinomycetes</taxon>
        <taxon>Micrococcales</taxon>
        <taxon>Microbacteriaceae</taxon>
        <taxon>Microbacterium</taxon>
    </lineage>
</organism>
<keyword evidence="2 4" id="KW-0238">DNA-binding</keyword>
<reference evidence="8" key="1">
    <citation type="submission" date="2021-03" db="EMBL/GenBank/DDBJ databases">
        <title>Microbacterium sp. nov., a novel actinobacterium isolated from cow dung.</title>
        <authorList>
            <person name="Zhang L."/>
        </authorList>
    </citation>
    <scope>NUCLEOTIDE SEQUENCE</scope>
    <source>
        <strain evidence="8">NEAU-LLB</strain>
    </source>
</reference>
<dbReference type="GO" id="GO:0046677">
    <property type="term" value="P:response to antibiotic"/>
    <property type="evidence" value="ECO:0007669"/>
    <property type="project" value="InterPro"/>
</dbReference>
<dbReference type="InterPro" id="IPR036271">
    <property type="entry name" value="Tet_transcr_reg_TetR-rel_C_sf"/>
</dbReference>
<dbReference type="PANTHER" id="PTHR30055:SF151">
    <property type="entry name" value="TRANSCRIPTIONAL REGULATORY PROTEIN"/>
    <property type="match status" value="1"/>
</dbReference>
<evidence type="ECO:0000256" key="3">
    <source>
        <dbReference type="ARBA" id="ARBA00023163"/>
    </source>
</evidence>
<dbReference type="PRINTS" id="PR00455">
    <property type="entry name" value="HTHTETR"/>
</dbReference>
<proteinExistence type="predicted"/>
<evidence type="ECO:0000256" key="2">
    <source>
        <dbReference type="ARBA" id="ARBA00023125"/>
    </source>
</evidence>
<sequence length="224" mass="23464">MDARDARAERHTRDGIIDTALSLLEQTGLPDLSMRRLATALGVQPSALYWHFENKQELLAAVADRIVAAAQPVAPGSRDEEVAAVAHALRDALLAHRDGAETVLSTQALGLGSDAAHLRLAAALVGDASPADIVPEDVQADARVILQFILGHASLVQQRIQAARFGAFPAGEADIAESTADDFARGLRMLLAGLPAAAPPDAAGTHDASRAADQPMRSATPLRQ</sequence>
<dbReference type="EMBL" id="JAGFOA010000005">
    <property type="protein sequence ID" value="MBO3664436.1"/>
    <property type="molecule type" value="Genomic_DNA"/>
</dbReference>
<dbReference type="Pfam" id="PF00440">
    <property type="entry name" value="TetR_N"/>
    <property type="match status" value="1"/>
</dbReference>
<evidence type="ECO:0000259" key="6">
    <source>
        <dbReference type="PROSITE" id="PS50977"/>
    </source>
</evidence>
<feature type="region of interest" description="Disordered" evidence="5">
    <location>
        <begin position="198"/>
        <end position="224"/>
    </location>
</feature>
<feature type="domain" description="HTH tetR-type" evidence="6">
    <location>
        <begin position="10"/>
        <end position="70"/>
    </location>
</feature>
<name>A0A939QTK8_9MICO</name>
<dbReference type="InterPro" id="IPR009057">
    <property type="entry name" value="Homeodomain-like_sf"/>
</dbReference>
<dbReference type="Gene3D" id="1.10.357.10">
    <property type="entry name" value="Tetracycline Repressor, domain 2"/>
    <property type="match status" value="1"/>
</dbReference>
<evidence type="ECO:0000313" key="8">
    <source>
        <dbReference type="EMBL" id="MBO3664436.1"/>
    </source>
</evidence>
<evidence type="ECO:0000313" key="7">
    <source>
        <dbReference type="EMBL" id="MBO3662444.1"/>
    </source>
</evidence>
<dbReference type="InterPro" id="IPR050109">
    <property type="entry name" value="HTH-type_TetR-like_transc_reg"/>
</dbReference>
<feature type="DNA-binding region" description="H-T-H motif" evidence="4">
    <location>
        <begin position="33"/>
        <end position="52"/>
    </location>
</feature>
<dbReference type="Proteomes" id="UP000680132">
    <property type="component" value="Unassembled WGS sequence"/>
</dbReference>
<dbReference type="InterPro" id="IPR003012">
    <property type="entry name" value="Tet_transcr_reg_TetR"/>
</dbReference>